<feature type="compositionally biased region" description="Basic and acidic residues" evidence="1">
    <location>
        <begin position="1926"/>
        <end position="1938"/>
    </location>
</feature>
<feature type="compositionally biased region" description="Basic and acidic residues" evidence="1">
    <location>
        <begin position="293"/>
        <end position="303"/>
    </location>
</feature>
<evidence type="ECO:0000313" key="3">
    <source>
        <dbReference type="Proteomes" id="UP000221165"/>
    </source>
</evidence>
<feature type="compositionally biased region" description="Basic and acidic residues" evidence="1">
    <location>
        <begin position="2739"/>
        <end position="2758"/>
    </location>
</feature>
<feature type="compositionally biased region" description="Polar residues" evidence="1">
    <location>
        <begin position="876"/>
        <end position="885"/>
    </location>
</feature>
<feature type="compositionally biased region" description="Basic and acidic residues" evidence="1">
    <location>
        <begin position="567"/>
        <end position="578"/>
    </location>
</feature>
<feature type="compositionally biased region" description="Low complexity" evidence="1">
    <location>
        <begin position="1113"/>
        <end position="1131"/>
    </location>
</feature>
<feature type="compositionally biased region" description="Polar residues" evidence="1">
    <location>
        <begin position="1281"/>
        <end position="1295"/>
    </location>
</feature>
<feature type="compositionally biased region" description="Polar residues" evidence="1">
    <location>
        <begin position="1021"/>
        <end position="1030"/>
    </location>
</feature>
<feature type="compositionally biased region" description="Low complexity" evidence="1">
    <location>
        <begin position="1296"/>
        <end position="1308"/>
    </location>
</feature>
<feature type="compositionally biased region" description="Basic and acidic residues" evidence="1">
    <location>
        <begin position="2187"/>
        <end position="2196"/>
    </location>
</feature>
<gene>
    <name evidence="2" type="ORF">CSUI_005088</name>
</gene>
<feature type="compositionally biased region" description="Basic and acidic residues" evidence="1">
    <location>
        <begin position="1457"/>
        <end position="1466"/>
    </location>
</feature>
<feature type="compositionally biased region" description="Basic residues" evidence="1">
    <location>
        <begin position="2056"/>
        <end position="2071"/>
    </location>
</feature>
<feature type="region of interest" description="Disordered" evidence="1">
    <location>
        <begin position="643"/>
        <end position="687"/>
    </location>
</feature>
<feature type="region of interest" description="Disordered" evidence="1">
    <location>
        <begin position="1233"/>
        <end position="1266"/>
    </location>
</feature>
<feature type="compositionally biased region" description="Polar residues" evidence="1">
    <location>
        <begin position="1427"/>
        <end position="1441"/>
    </location>
</feature>
<feature type="region of interest" description="Disordered" evidence="1">
    <location>
        <begin position="1376"/>
        <end position="1535"/>
    </location>
</feature>
<feature type="compositionally biased region" description="Basic residues" evidence="1">
    <location>
        <begin position="2634"/>
        <end position="2649"/>
    </location>
</feature>
<feature type="region of interest" description="Disordered" evidence="1">
    <location>
        <begin position="2277"/>
        <end position="2554"/>
    </location>
</feature>
<feature type="compositionally biased region" description="Polar residues" evidence="1">
    <location>
        <begin position="2406"/>
        <end position="2417"/>
    </location>
</feature>
<feature type="compositionally biased region" description="Basic and acidic residues" evidence="1">
    <location>
        <begin position="1948"/>
        <end position="1981"/>
    </location>
</feature>
<feature type="compositionally biased region" description="Polar residues" evidence="1">
    <location>
        <begin position="149"/>
        <end position="166"/>
    </location>
</feature>
<feature type="compositionally biased region" description="Low complexity" evidence="1">
    <location>
        <begin position="305"/>
        <end position="320"/>
    </location>
</feature>
<feature type="compositionally biased region" description="Low complexity" evidence="1">
    <location>
        <begin position="836"/>
        <end position="859"/>
    </location>
</feature>
<feature type="compositionally biased region" description="Polar residues" evidence="1">
    <location>
        <begin position="1605"/>
        <end position="1614"/>
    </location>
</feature>
<feature type="region of interest" description="Disordered" evidence="1">
    <location>
        <begin position="281"/>
        <end position="330"/>
    </location>
</feature>
<feature type="region of interest" description="Disordered" evidence="1">
    <location>
        <begin position="746"/>
        <end position="768"/>
    </location>
</feature>
<feature type="compositionally biased region" description="Low complexity" evidence="1">
    <location>
        <begin position="75"/>
        <end position="99"/>
    </location>
</feature>
<evidence type="ECO:0000256" key="1">
    <source>
        <dbReference type="SAM" id="MobiDB-lite"/>
    </source>
</evidence>
<feature type="compositionally biased region" description="Polar residues" evidence="1">
    <location>
        <begin position="2114"/>
        <end position="2128"/>
    </location>
</feature>
<feature type="compositionally biased region" description="Acidic residues" evidence="1">
    <location>
        <begin position="2280"/>
        <end position="2324"/>
    </location>
</feature>
<feature type="compositionally biased region" description="Polar residues" evidence="1">
    <location>
        <begin position="2457"/>
        <end position="2468"/>
    </location>
</feature>
<feature type="compositionally biased region" description="Basic and acidic residues" evidence="1">
    <location>
        <begin position="1864"/>
        <end position="1899"/>
    </location>
</feature>
<feature type="compositionally biased region" description="Low complexity" evidence="1">
    <location>
        <begin position="355"/>
        <end position="367"/>
    </location>
</feature>
<feature type="compositionally biased region" description="Basic and acidic residues" evidence="1">
    <location>
        <begin position="1557"/>
        <end position="1601"/>
    </location>
</feature>
<comment type="caution">
    <text evidence="2">The sequence shown here is derived from an EMBL/GenBank/DDBJ whole genome shotgun (WGS) entry which is preliminary data.</text>
</comment>
<feature type="compositionally biased region" description="Polar residues" evidence="1">
    <location>
        <begin position="181"/>
        <end position="205"/>
    </location>
</feature>
<feature type="compositionally biased region" description="Basic and acidic residues" evidence="1">
    <location>
        <begin position="2531"/>
        <end position="2554"/>
    </location>
</feature>
<feature type="compositionally biased region" description="Basic and acidic residues" evidence="1">
    <location>
        <begin position="2896"/>
        <end position="2907"/>
    </location>
</feature>
<dbReference type="EMBL" id="MIGC01002436">
    <property type="protein sequence ID" value="PHJ21074.1"/>
    <property type="molecule type" value="Genomic_DNA"/>
</dbReference>
<feature type="compositionally biased region" description="Basic and acidic residues" evidence="1">
    <location>
        <begin position="1751"/>
        <end position="1774"/>
    </location>
</feature>
<evidence type="ECO:0000313" key="2">
    <source>
        <dbReference type="EMBL" id="PHJ21074.1"/>
    </source>
</evidence>
<protein>
    <submittedName>
        <fullName evidence="2">Uncharacterized protein</fullName>
    </submittedName>
</protein>
<feature type="region of interest" description="Disordered" evidence="1">
    <location>
        <begin position="702"/>
        <end position="733"/>
    </location>
</feature>
<feature type="region of interest" description="Disordered" evidence="1">
    <location>
        <begin position="59"/>
        <end position="104"/>
    </location>
</feature>
<feature type="compositionally biased region" description="Polar residues" evidence="1">
    <location>
        <begin position="523"/>
        <end position="545"/>
    </location>
</feature>
<feature type="compositionally biased region" description="Basic and acidic residues" evidence="1">
    <location>
        <begin position="1090"/>
        <end position="1111"/>
    </location>
</feature>
<feature type="region of interest" description="Disordered" evidence="1">
    <location>
        <begin position="821"/>
        <end position="861"/>
    </location>
</feature>
<keyword evidence="3" id="KW-1185">Reference proteome</keyword>
<feature type="compositionally biased region" description="Basic and acidic residues" evidence="1">
    <location>
        <begin position="720"/>
        <end position="730"/>
    </location>
</feature>
<feature type="compositionally biased region" description="Polar residues" evidence="1">
    <location>
        <begin position="2036"/>
        <end position="2053"/>
    </location>
</feature>
<dbReference type="GeneID" id="94428478"/>
<feature type="region of interest" description="Disordered" evidence="1">
    <location>
        <begin position="355"/>
        <end position="431"/>
    </location>
</feature>
<feature type="compositionally biased region" description="Basic and acidic residues" evidence="1">
    <location>
        <begin position="1847"/>
        <end position="1857"/>
    </location>
</feature>
<feature type="compositionally biased region" description="Polar residues" evidence="1">
    <location>
        <begin position="381"/>
        <end position="391"/>
    </location>
</feature>
<feature type="compositionally biased region" description="Basic and acidic residues" evidence="1">
    <location>
        <begin position="2488"/>
        <end position="2505"/>
    </location>
</feature>
<feature type="compositionally biased region" description="Polar residues" evidence="1">
    <location>
        <begin position="495"/>
        <end position="513"/>
    </location>
</feature>
<feature type="region of interest" description="Disordered" evidence="1">
    <location>
        <begin position="934"/>
        <end position="965"/>
    </location>
</feature>
<feature type="region of interest" description="Disordered" evidence="1">
    <location>
        <begin position="2874"/>
        <end position="2922"/>
    </location>
</feature>
<name>A0A2C6KYW0_9APIC</name>
<feature type="region of interest" description="Disordered" evidence="1">
    <location>
        <begin position="463"/>
        <end position="585"/>
    </location>
</feature>
<dbReference type="RefSeq" id="XP_067922759.1">
    <property type="nucleotide sequence ID" value="XM_068065267.1"/>
</dbReference>
<feature type="compositionally biased region" description="Basic and acidic residues" evidence="1">
    <location>
        <begin position="1406"/>
        <end position="1419"/>
    </location>
</feature>
<feature type="compositionally biased region" description="Low complexity" evidence="1">
    <location>
        <begin position="886"/>
        <end position="902"/>
    </location>
</feature>
<feature type="compositionally biased region" description="Basic and acidic residues" evidence="1">
    <location>
        <begin position="673"/>
        <end position="682"/>
    </location>
</feature>
<dbReference type="OrthoDB" id="10433426at2759"/>
<feature type="compositionally biased region" description="Basic and acidic residues" evidence="1">
    <location>
        <begin position="1377"/>
        <end position="1387"/>
    </location>
</feature>
<feature type="compositionally biased region" description="Basic and acidic residues" evidence="1">
    <location>
        <begin position="990"/>
        <end position="999"/>
    </location>
</feature>
<feature type="region of interest" description="Disordered" evidence="1">
    <location>
        <begin position="1"/>
        <end position="40"/>
    </location>
</feature>
<dbReference type="Proteomes" id="UP000221165">
    <property type="component" value="Unassembled WGS sequence"/>
</dbReference>
<feature type="region of interest" description="Disordered" evidence="1">
    <location>
        <begin position="2583"/>
        <end position="2662"/>
    </location>
</feature>
<feature type="region of interest" description="Disordered" evidence="1">
    <location>
        <begin position="876"/>
        <end position="902"/>
    </location>
</feature>
<feature type="region of interest" description="Disordered" evidence="1">
    <location>
        <begin position="1281"/>
        <end position="1308"/>
    </location>
</feature>
<feature type="compositionally biased region" description="Low complexity" evidence="1">
    <location>
        <begin position="944"/>
        <end position="955"/>
    </location>
</feature>
<reference evidence="2 3" key="1">
    <citation type="journal article" date="2017" name="Int. J. Parasitol.">
        <title>The genome of the protozoan parasite Cystoisospora suis and a reverse vaccinology approach to identify vaccine candidates.</title>
        <authorList>
            <person name="Palmieri N."/>
            <person name="Shrestha A."/>
            <person name="Ruttkowski B."/>
            <person name="Beck T."/>
            <person name="Vogl C."/>
            <person name="Tomley F."/>
            <person name="Blake D.P."/>
            <person name="Joachim A."/>
        </authorList>
    </citation>
    <scope>NUCLEOTIDE SEQUENCE [LARGE SCALE GENOMIC DNA]</scope>
    <source>
        <strain evidence="2 3">Wien I</strain>
    </source>
</reference>
<feature type="region of interest" description="Disordered" evidence="1">
    <location>
        <begin position="1557"/>
        <end position="1621"/>
    </location>
</feature>
<feature type="compositionally biased region" description="Low complexity" evidence="1">
    <location>
        <begin position="1514"/>
        <end position="1524"/>
    </location>
</feature>
<feature type="compositionally biased region" description="Low complexity" evidence="1">
    <location>
        <begin position="1255"/>
        <end position="1266"/>
    </location>
</feature>
<dbReference type="VEuPathDB" id="ToxoDB:CSUI_005088"/>
<organism evidence="2 3">
    <name type="scientific">Cystoisospora suis</name>
    <dbReference type="NCBI Taxonomy" id="483139"/>
    <lineage>
        <taxon>Eukaryota</taxon>
        <taxon>Sar</taxon>
        <taxon>Alveolata</taxon>
        <taxon>Apicomplexa</taxon>
        <taxon>Conoidasida</taxon>
        <taxon>Coccidia</taxon>
        <taxon>Eucoccidiorida</taxon>
        <taxon>Eimeriorina</taxon>
        <taxon>Sarcocystidae</taxon>
        <taxon>Cystoisospora</taxon>
    </lineage>
</organism>
<feature type="region of interest" description="Disordered" evidence="1">
    <location>
        <begin position="2737"/>
        <end position="2758"/>
    </location>
</feature>
<feature type="compositionally biased region" description="Low complexity" evidence="1">
    <location>
        <begin position="2203"/>
        <end position="2232"/>
    </location>
</feature>
<feature type="compositionally biased region" description="Basic and acidic residues" evidence="1">
    <location>
        <begin position="1790"/>
        <end position="1810"/>
    </location>
</feature>
<feature type="region of interest" description="Disordered" evidence="1">
    <location>
        <begin position="1724"/>
        <end position="2264"/>
    </location>
</feature>
<feature type="compositionally biased region" description="Polar residues" evidence="1">
    <location>
        <begin position="413"/>
        <end position="430"/>
    </location>
</feature>
<sequence length="3051" mass="334702">MNALQDLFSPSPPCSLLHSRSRDESEPRGGGGRAYPDKGISTVSSLSVTFSPSMAHAFSYPEDLPSSSSPPPLPGCSLPSLNSDSFSSVPSLPLGCSSSSPPPPDSLALGVIPPLVHSTSSHHHGSKFLSTALHPTLYSTKHDNPFIPTQNSCLHASPPSHYSSQDACDRPLSSGDHPVRSTVSKESFTPSKSLSGNPESNSIDLPSSIEATKGDQSIPSSSVSHHHHDHLTPSVLHTPSPTPPSFIPPHETSNASLTQSSSFSHSFSSHLHPLPLQAFTSHLPPSKINTKPWRSEEGGREAEAYSSSTTLPPYLSTPYSNPSKDTQGEAVLGTLPPVTGEGTMYQQRLHNYRTSLSPSSLSQISPSHHTCHGSPSCHPLVSQTEGTTSHPYNGFHETVPQQDSAPPVLLHSVGTTYYPSHDSPPSSTVAPPSLFLSSLSHHLEGRTHPHTYFSPSPLPSSSSCPSSFSLPTSPPPVPSSQPDSPDASLVLYSSPRGNGQSGETLLGESTTRTFPFLSRVEESTPQTSTGHGSSKNNETPHQTGVRTLPYIWIREKDKSGEMSQDGQETRQDHLRDPGVNRGCSAVRNPEVDIHQRCRTGGEEAVVISSPLSSCGEKVYEGVQREDVFSLRKTFPKEESFLVSSERCRDDAVPSLSGGGSVGAEQSSKVIHHQGGEEERKNESSTSSFASFLSSPYVHRRTHEKSSPSLSLSPGPPLPHISDRLEHDPPLHHPTLLTTERFTASPVSFGPSSYPSSSSSSSSWPPTPLAPFSSSSSSLSCGRKGNLLSCTQSHVDITTRPMSQGPTHSENTRQASSIVPSAAMNYDNGGTSQCSDSSVSPSLPSSASSLVPSPVSSSVSPPSPLVGLHANSFLNEKSCSSGEQRPSSLLSQKPHQHQQQQGLYSLREGERISTDQNFAGSFSAIQTREDFICPSKENDVEGKGSSPLPRSSSFSSAQTNSELRPLDISEQDSCFESNFDHTPTPSPLISRTHEAHRSSLERNTPLCSSSSSHMSQPHDEISLSSPSSICNDTHHYRRRGIGGRETKMSGVASCQQGGEKKHRDAEETGVTKGPPDRPFRLASESSSRQTVLKDDSRGLQIEKEDKEQDTYRISHSSFSSFSSTPASTTATSEPHKYGNGVGASDEKHFTAKEGIEPHPSLSRPALPLAEMNMKTLLSSSPGQDCLTSTQKEIEKDSPSFLLPQANQVGPLYSGVEGSQRHHASYCLNMTPKEISSREEQETLALPCSPLPPPCPSSSLPPESVSSLLQEATSLHEIPFLSQDANAPPSLQRTETVSSSSSSSSVSLPLRSLPSTSSSSSFSSSSSSFSFHPFIASSSGDTSYELGPRRGAPSLLPSVPCQEGSSLGCWQVSSSSSLRFHEREDRQGEEAQQGSSEPSAEIPSQIEGRFDNGRKEQEEGSTKVFMRRTSPTHSTGWMQGSVTENEEVKCGVNFTQNQHRGEEQQKQEEEGDSSSLDPSSFSQINQNEKERKDRHKHNPKSPLSSYTQSHQEEKSFFSLSSDFSSSTTRQADSLFLQRVSEVRDAEAILQRRIEEKNSSFLHEGRYEIKEDEKENHQATAGDAKEKKGGKEHYEDPLCDDVKAPSHPHQQTSSTGLSLVKEKDIGEERDPLLEREILAAHERKDSFPREPGRATVEPSDSLSFFSSSFCNRVDQQLPHLRRDRLSLAPSFSFSRCEEENEKEEEEISSLLEKIGKTSMSTSLSFLPCDQSFAGDSSDSPHEGCRSLLSIEDSSSMKRKEMRGEKENPSTTKGRVEGEDGSDGHLSFMRTSSRNKEMHVDKSEIEEEERRERPYSSPKASEFSHRLGGGGEDRGVGCPSRHTNEAIPQGQDEKEELHISVEEEERESDEKKRSFSAERRREEVDTVAKGKEETEREREDMKRQGPSPSGSREPPRLGIKRVEGGSSLCNRREHQGKEEKNSAEAALVSQEEENKKDDKIAETDEEIFLGREEKRTSQEDDEKTRTTTIGDLLNQWKDESDDEEFVLTSSSREEEEDEEGSDDEQQQEEAYMEKEGDQMTKLSRNPSPQFKASQKDSSPGRRRMKKKKKRRRGARRKQEEKSLSQPGESLRRRYEGCGVSRILLPRESNPIEVEPPSYASSSCLEGNASSLLTEMKRGGLLSTEKTPQETSLGERERKRQRDHLPLREEKLKKTDGEEGRRGGEEEDGEDREQGKHEHLWIAKTHISPTTYTSPSLSSSSPSPLHLSTPSPSSSSSPSPPCLPHLSRLDFPSHPPGSSSSSSSGSATSGFGLLLMQRLLAGDLSDMDGEDDSDYSLSDPTDEDDEGEDEEEEDREEEDEDDEYVEEVDPLTPLRFKFPRRRYACKEREGAESSSPPGLLREKDQDSQDSSPPESEEEHPSTEFALECTDTRKRARDLRRMKEQGKPSQDPGRSSASISSTVMIPPSRMDTDDKTDMNKQQTSSPSSSSSSFPLPTVGGNLSKCSVGSPSPFSFTRKRSKSSGRASRSPSCDGGRDRSSSEEGKEERGPEESFLPSSTNIRRSSKKQKLSSSSSPDRTEGIRSLDERKEDTSTLDQVEREAHKNLSALLSSCSSPSSSSSSSLLLSASSYRSRMTQEVPTARGDSQDQGGDPRVTTIATQERRRPTLCSSSSPSLDVQKKKKKAICGRMPRQRGGRGGNGSSSSRNRSHRIGYRHFFSPASSSSFSFHEGNLTKQKGGLAGLFISSASSLTSHPPPLPFPLHHVSHLVPQLQEAIGRHLNYSDGGKEKELETERSREERRRFGETHSTGAFFLPQTDFSCEAKKRRENRKMDGDRRTRENCEFPDAQRKPLMNGFSPPQIQHLKLQLDAYLQLLMQTAYVIRNKCYSLPSSSSSSFCSSPPRRMGRTSQQRGLPFQEEGIQASIDRRESNKTRTRPIASLLHERSTEKRKSSEGMNGYEEEREDSDMTGKGLMKRVLTCCDRLILKRTEQVNFLRCQQKHLPPIQLQQEELPSISCFKSERVLAENLLSYQGGGENNACGSSGGCSLANLDDSSGLVPFPGPVESTLAIDEGEAPRCSLLDIPLLRKIKQFLLLIE</sequence>
<feature type="compositionally biased region" description="Basic and acidic residues" evidence="1">
    <location>
        <begin position="2148"/>
        <end position="2179"/>
    </location>
</feature>
<feature type="region of interest" description="Disordered" evidence="1">
    <location>
        <begin position="980"/>
        <end position="1139"/>
    </location>
</feature>
<feature type="compositionally biased region" description="Acidic residues" evidence="1">
    <location>
        <begin position="2009"/>
        <end position="2023"/>
    </location>
</feature>
<feature type="region of interest" description="Disordered" evidence="1">
    <location>
        <begin position="149"/>
        <end position="267"/>
    </location>
</feature>
<accession>A0A2C6KYW0</accession>
<feature type="compositionally biased region" description="Low complexity" evidence="1">
    <location>
        <begin position="1471"/>
        <end position="1480"/>
    </location>
</feature>
<proteinExistence type="predicted"/>
<feature type="compositionally biased region" description="Low complexity" evidence="1">
    <location>
        <begin position="2251"/>
        <end position="2264"/>
    </location>
</feature>